<dbReference type="SUPFAM" id="SSF53271">
    <property type="entry name" value="PRTase-like"/>
    <property type="match status" value="1"/>
</dbReference>
<dbReference type="Pfam" id="PF18912">
    <property type="entry name" value="DZR_2"/>
    <property type="match status" value="1"/>
</dbReference>
<dbReference type="InterPro" id="IPR044005">
    <property type="entry name" value="DZR_2"/>
</dbReference>
<dbReference type="InterPro" id="IPR000836">
    <property type="entry name" value="PRTase_dom"/>
</dbReference>
<dbReference type="PANTHER" id="PTHR47505:SF1">
    <property type="entry name" value="DNA UTILIZATION PROTEIN YHGH"/>
    <property type="match status" value="1"/>
</dbReference>
<organism evidence="3 4">
    <name type="scientific">Dictyobacter halimunensis</name>
    <dbReference type="NCBI Taxonomy" id="3026934"/>
    <lineage>
        <taxon>Bacteria</taxon>
        <taxon>Bacillati</taxon>
        <taxon>Chloroflexota</taxon>
        <taxon>Ktedonobacteria</taxon>
        <taxon>Ktedonobacterales</taxon>
        <taxon>Dictyobacteraceae</taxon>
        <taxon>Dictyobacter</taxon>
    </lineage>
</organism>
<dbReference type="InterPro" id="IPR051910">
    <property type="entry name" value="ComF/GntX_DNA_util-trans"/>
</dbReference>
<sequence length="244" mass="26886">MWGDVIQRALDLLFPPQCVRCKASGDVLCARCAATVSWFRPPLCYGCGLPPGNGGILCARCQHQPLQLSGVRAVGGYQEPLRSCIRALKYQGNRRLAEPLGCLLARAYQHYGLQADIIIPVPLHPEKQQQRGYNQSQLLAESCAHLLRLPMYTTRLQRLHNAPAQVTLTARQRRKNLQGAFSYTPQDTTQSLFKRRILIIDDVCTTGATLEACAAPLFAAGAQAVWGLVLARPLGDARIDNNKL</sequence>
<evidence type="ECO:0000313" key="3">
    <source>
        <dbReference type="EMBL" id="GLV59554.1"/>
    </source>
</evidence>
<comment type="similarity">
    <text evidence="1">Belongs to the ComF/GntX family.</text>
</comment>
<evidence type="ECO:0000259" key="2">
    <source>
        <dbReference type="Pfam" id="PF18912"/>
    </source>
</evidence>
<name>A0ABQ6FZ64_9CHLR</name>
<keyword evidence="4" id="KW-1185">Reference proteome</keyword>
<dbReference type="InterPro" id="IPR029057">
    <property type="entry name" value="PRTase-like"/>
</dbReference>
<accession>A0ABQ6FZ64</accession>
<dbReference type="PANTHER" id="PTHR47505">
    <property type="entry name" value="DNA UTILIZATION PROTEIN YHGH"/>
    <property type="match status" value="1"/>
</dbReference>
<feature type="domain" description="Double zinc ribbon" evidence="2">
    <location>
        <begin position="9"/>
        <end position="62"/>
    </location>
</feature>
<evidence type="ECO:0000256" key="1">
    <source>
        <dbReference type="ARBA" id="ARBA00008007"/>
    </source>
</evidence>
<comment type="caution">
    <text evidence="3">The sequence shown here is derived from an EMBL/GenBank/DDBJ whole genome shotgun (WGS) entry which is preliminary data.</text>
</comment>
<evidence type="ECO:0000313" key="4">
    <source>
        <dbReference type="Proteomes" id="UP001344906"/>
    </source>
</evidence>
<dbReference type="Proteomes" id="UP001344906">
    <property type="component" value="Unassembled WGS sequence"/>
</dbReference>
<protein>
    <submittedName>
        <fullName evidence="3">Amidophosphoribosyltransferase</fullName>
    </submittedName>
</protein>
<gene>
    <name evidence="3" type="ORF">KDH_63800</name>
</gene>
<dbReference type="Gene3D" id="3.40.50.2020">
    <property type="match status" value="1"/>
</dbReference>
<dbReference type="RefSeq" id="WP_338256246.1">
    <property type="nucleotide sequence ID" value="NZ_BSRI01000002.1"/>
</dbReference>
<dbReference type="CDD" id="cd06223">
    <property type="entry name" value="PRTases_typeI"/>
    <property type="match status" value="1"/>
</dbReference>
<proteinExistence type="inferred from homology"/>
<dbReference type="EMBL" id="BSRI01000002">
    <property type="protein sequence ID" value="GLV59554.1"/>
    <property type="molecule type" value="Genomic_DNA"/>
</dbReference>
<reference evidence="3 4" key="1">
    <citation type="submission" date="2023-02" db="EMBL/GenBank/DDBJ databases">
        <title>Dictyobacter halimunensis sp. nov., a new member of the class Ktedonobacteria from forest soil in a geothermal area.</title>
        <authorList>
            <person name="Rachmania M.K."/>
            <person name="Ningsih F."/>
            <person name="Sakai Y."/>
            <person name="Yabe S."/>
            <person name="Yokota A."/>
            <person name="Sjamsuridzal W."/>
        </authorList>
    </citation>
    <scope>NUCLEOTIDE SEQUENCE [LARGE SCALE GENOMIC DNA]</scope>
    <source>
        <strain evidence="3 4">S3.2.2.5</strain>
    </source>
</reference>